<dbReference type="WBParaSite" id="HPBE_0000842101-mRNA-1">
    <property type="protein sequence ID" value="HPBE_0000842101-mRNA-1"/>
    <property type="gene ID" value="HPBE_0000842101"/>
</dbReference>
<dbReference type="EMBL" id="UZAH01026145">
    <property type="protein sequence ID" value="VDO76291.1"/>
    <property type="molecule type" value="Genomic_DNA"/>
</dbReference>
<accession>A0A3P7XPE1</accession>
<proteinExistence type="predicted"/>
<gene>
    <name evidence="2" type="ORF">HPBE_LOCUS8422</name>
</gene>
<evidence type="ECO:0000313" key="3">
    <source>
        <dbReference type="Proteomes" id="UP000050761"/>
    </source>
</evidence>
<accession>A0A183FM45</accession>
<feature type="region of interest" description="Disordered" evidence="1">
    <location>
        <begin position="1"/>
        <end position="23"/>
    </location>
</feature>
<protein>
    <submittedName>
        <fullName evidence="4">BED-type domain-containing protein</fullName>
    </submittedName>
</protein>
<evidence type="ECO:0000313" key="2">
    <source>
        <dbReference type="EMBL" id="VDO76291.1"/>
    </source>
</evidence>
<reference evidence="4" key="2">
    <citation type="submission" date="2019-09" db="UniProtKB">
        <authorList>
            <consortium name="WormBaseParasite"/>
        </authorList>
    </citation>
    <scope>IDENTIFICATION</scope>
</reference>
<name>A0A183FM45_HELPZ</name>
<dbReference type="AlphaFoldDB" id="A0A183FM45"/>
<organism evidence="3 4">
    <name type="scientific">Heligmosomoides polygyrus</name>
    <name type="common">Parasitic roundworm</name>
    <dbReference type="NCBI Taxonomy" id="6339"/>
    <lineage>
        <taxon>Eukaryota</taxon>
        <taxon>Metazoa</taxon>
        <taxon>Ecdysozoa</taxon>
        <taxon>Nematoda</taxon>
        <taxon>Chromadorea</taxon>
        <taxon>Rhabditida</taxon>
        <taxon>Rhabditina</taxon>
        <taxon>Rhabditomorpha</taxon>
        <taxon>Strongyloidea</taxon>
        <taxon>Heligmosomidae</taxon>
        <taxon>Heligmosomoides</taxon>
    </lineage>
</organism>
<keyword evidence="3" id="KW-1185">Reference proteome</keyword>
<evidence type="ECO:0000256" key="1">
    <source>
        <dbReference type="SAM" id="MobiDB-lite"/>
    </source>
</evidence>
<evidence type="ECO:0000313" key="4">
    <source>
        <dbReference type="WBParaSite" id="HPBE_0000842101-mRNA-1"/>
    </source>
</evidence>
<dbReference type="OrthoDB" id="5868031at2759"/>
<reference evidence="2 3" key="1">
    <citation type="submission" date="2018-11" db="EMBL/GenBank/DDBJ databases">
        <authorList>
            <consortium name="Pathogen Informatics"/>
        </authorList>
    </citation>
    <scope>NUCLEOTIDE SEQUENCE [LARGE SCALE GENOMIC DNA]</scope>
</reference>
<dbReference type="Proteomes" id="UP000050761">
    <property type="component" value="Unassembled WGS sequence"/>
</dbReference>
<sequence length="166" mass="18327">MPTTELPRAYARRASPSSTKHRLKVRFQKTSSSRVYIQLIDARLQQVITFATSAFVPNTSANVPRSSVAVPNTSANVPRSSVAVPNTSANVPRSSVAVANTSAYAIPSLEQLLKHFKTEHAKALILCVYCKSIFGKADAMTENQWKRLKTHMYGELVYAKLAEMQD</sequence>